<sequence length="998" mass="109893">MRGLRASVWGGFLAAVAGVHAIGQDTCVTFKSTPSSFSVVSGGKAAPVFISKDDWPGVQQAASDFVSDIDKVTGITPKITNETSTVKSTTPPIIIGTLGQSSLINAIVEHTNMDVSSINGTWEAFMTKEVTNPLPGVSKAYVIMGADKRGTIFGLYDHSEQFGVSPWYWWADVPTTKNANIFVDSAGCSHGSPTVKYRAFFFNDEQPALQNWAMEKFTNGTGAALTGSPFNHFFYSKVFELLLRMKANFLWPAQWSSAFGVDDSQNQPLADWFGIVMGTSHEEPMMRSIPVEWSLFGVGDWNYTTNSEFIYNFWVNGTIRAKPYENVFTVGMRGDGDLPLSESTNVDLLEKIISDQRQILTDVFNGTDVTTIPQVWALYKEVLGYFDDGLDPPDDITLLFTDDNWGNMVRLPLPDAFNRTGGAGVYYHYDYVGDPRDYKWITSSQITKTFDQLSQALERHADRIWVINVGDLKPYEMNTEFFLTYAWNSTRWNLNNLNTFVTAWAQREFDLSASGAAEVAEIVANVTRWNNRRKPELLNATLFSLTDYREAENVVTAWDALVNASTKIYNSLSSEFQASFFEMVQHPVLASSTLGKMWIFAGQNNLRASQARLSTNDLADQVESLFEQDYALEQQYHQLLNGKWDHMMDQTHVMYFYWQQPMTNSMPPVSRVQEKKQALPGAMRISPEGTAGTWPGDNPNQCAAMLNCPPFIAMLDNFVPFNSRFVDVGAGGPSPFTFKATTNESWLIVTPSSGSVSSSNPEVRVEATVDWSKVTGTQNAVITFDATIPGQPSMSEQVFFVATKNTPPAGFSGFVEGDGGVSIEAAHTSRNTSVAGITWTEIPGYGKTLSGITPWPRSGNNFGNFTPGTGPSVEYDFVNFNTIDGSGNVSTTVFVAPTLNNLGPDRPLKLAVQMDDQEPQTVAFIPPSAPGSLPAQWDGTDGFVADAGVSIITNWTATPGKHTLKLFMVEPSVVVEKVLINTGGVRLSYLLPPESVRV</sequence>
<dbReference type="Proteomes" id="UP000053477">
    <property type="component" value="Unassembled WGS sequence"/>
</dbReference>
<dbReference type="Gene3D" id="2.60.120.1620">
    <property type="match status" value="1"/>
</dbReference>
<name>A0A0H2RZU5_9AGAM</name>
<evidence type="ECO:0000313" key="4">
    <source>
        <dbReference type="EMBL" id="KLO17142.1"/>
    </source>
</evidence>
<evidence type="ECO:0000256" key="1">
    <source>
        <dbReference type="ARBA" id="ARBA00022801"/>
    </source>
</evidence>
<dbReference type="AlphaFoldDB" id="A0A0H2RZU5"/>
<evidence type="ECO:0000256" key="2">
    <source>
        <dbReference type="SAM" id="SignalP"/>
    </source>
</evidence>
<evidence type="ECO:0000313" key="5">
    <source>
        <dbReference type="Proteomes" id="UP000053477"/>
    </source>
</evidence>
<feature type="chain" id="PRO_5005201937" description="Gylcosyl hydrolase 115 C-terminal domain-containing protein" evidence="2">
    <location>
        <begin position="22"/>
        <end position="998"/>
    </location>
</feature>
<evidence type="ECO:0000259" key="3">
    <source>
        <dbReference type="Pfam" id="PF17829"/>
    </source>
</evidence>
<dbReference type="InterPro" id="IPR042301">
    <property type="entry name" value="GH115_sf"/>
</dbReference>
<feature type="domain" description="Gylcosyl hydrolase 115 C-terminal" evidence="3">
    <location>
        <begin position="813"/>
        <end position="994"/>
    </location>
</feature>
<dbReference type="PANTHER" id="PTHR37842">
    <property type="match status" value="1"/>
</dbReference>
<dbReference type="Gene3D" id="1.20.58.2150">
    <property type="match status" value="1"/>
</dbReference>
<keyword evidence="1" id="KW-0378">Hydrolase</keyword>
<dbReference type="Gene3D" id="3.20.20.520">
    <property type="entry name" value="Glycosyl hydrolase family 115"/>
    <property type="match status" value="1"/>
</dbReference>
<dbReference type="PANTHER" id="PTHR37842:SF2">
    <property type="entry name" value="GYLCOSYL HYDROLASE 115 C-TERMINAL DOMAIN-CONTAINING PROTEIN"/>
    <property type="match status" value="1"/>
</dbReference>
<dbReference type="InterPro" id="IPR031924">
    <property type="entry name" value="GH115"/>
</dbReference>
<organism evidence="4 5">
    <name type="scientific">Schizopora paradoxa</name>
    <dbReference type="NCBI Taxonomy" id="27342"/>
    <lineage>
        <taxon>Eukaryota</taxon>
        <taxon>Fungi</taxon>
        <taxon>Dikarya</taxon>
        <taxon>Basidiomycota</taxon>
        <taxon>Agaricomycotina</taxon>
        <taxon>Agaricomycetes</taxon>
        <taxon>Hymenochaetales</taxon>
        <taxon>Schizoporaceae</taxon>
        <taxon>Schizopora</taxon>
    </lineage>
</organism>
<proteinExistence type="predicted"/>
<keyword evidence="2" id="KW-0732">Signal</keyword>
<dbReference type="EMBL" id="KQ085908">
    <property type="protein sequence ID" value="KLO17142.1"/>
    <property type="molecule type" value="Genomic_DNA"/>
</dbReference>
<feature type="signal peptide" evidence="2">
    <location>
        <begin position="1"/>
        <end position="21"/>
    </location>
</feature>
<dbReference type="InterPro" id="IPR041437">
    <property type="entry name" value="GH115_C"/>
</dbReference>
<protein>
    <recommendedName>
        <fullName evidence="3">Gylcosyl hydrolase 115 C-terminal domain-containing protein</fullName>
    </recommendedName>
</protein>
<dbReference type="InParanoid" id="A0A0H2RZU5"/>
<dbReference type="Gene3D" id="3.30.379.10">
    <property type="entry name" value="Chitobiase/beta-hexosaminidase domain 2-like"/>
    <property type="match status" value="1"/>
</dbReference>
<gene>
    <name evidence="4" type="ORF">SCHPADRAFT_182701</name>
</gene>
<dbReference type="OrthoDB" id="4849794at2759"/>
<dbReference type="Pfam" id="PF15979">
    <property type="entry name" value="Glyco_hydro_115"/>
    <property type="match status" value="1"/>
</dbReference>
<keyword evidence="5" id="KW-1185">Reference proteome</keyword>
<dbReference type="STRING" id="27342.A0A0H2RZU5"/>
<accession>A0A0H2RZU5</accession>
<reference evidence="4 5" key="1">
    <citation type="submission" date="2015-04" db="EMBL/GenBank/DDBJ databases">
        <title>Complete genome sequence of Schizopora paradoxa KUC8140, a cosmopolitan wood degrader in East Asia.</title>
        <authorList>
            <consortium name="DOE Joint Genome Institute"/>
            <person name="Min B."/>
            <person name="Park H."/>
            <person name="Jang Y."/>
            <person name="Kim J.-J."/>
            <person name="Kim K.H."/>
            <person name="Pangilinan J."/>
            <person name="Lipzen A."/>
            <person name="Riley R."/>
            <person name="Grigoriev I.V."/>
            <person name="Spatafora J.W."/>
            <person name="Choi I.-G."/>
        </authorList>
    </citation>
    <scope>NUCLEOTIDE SEQUENCE [LARGE SCALE GENOMIC DNA]</scope>
    <source>
        <strain evidence="4 5">KUC8140</strain>
    </source>
</reference>
<dbReference type="InterPro" id="IPR029018">
    <property type="entry name" value="Hex-like_dom2"/>
</dbReference>
<dbReference type="Pfam" id="PF17829">
    <property type="entry name" value="GH115_C"/>
    <property type="match status" value="1"/>
</dbReference>
<dbReference type="GO" id="GO:0016787">
    <property type="term" value="F:hydrolase activity"/>
    <property type="evidence" value="ECO:0007669"/>
    <property type="project" value="UniProtKB-KW"/>
</dbReference>